<dbReference type="Proteomes" id="UP001407405">
    <property type="component" value="Unassembled WGS sequence"/>
</dbReference>
<proteinExistence type="predicted"/>
<keyword evidence="3" id="KW-1185">Reference proteome</keyword>
<dbReference type="PANTHER" id="PTHR34614:SF2">
    <property type="entry name" value="TRANSPOSASE IS4-LIKE DOMAIN-CONTAINING PROTEIN"/>
    <property type="match status" value="1"/>
</dbReference>
<organism evidence="2 3">
    <name type="scientific">Anoxynatronum sibiricum</name>
    <dbReference type="NCBI Taxonomy" id="210623"/>
    <lineage>
        <taxon>Bacteria</taxon>
        <taxon>Bacillati</taxon>
        <taxon>Bacillota</taxon>
        <taxon>Clostridia</taxon>
        <taxon>Eubacteriales</taxon>
        <taxon>Clostridiaceae</taxon>
        <taxon>Anoxynatronum</taxon>
    </lineage>
</organism>
<dbReference type="RefSeq" id="WP_343187053.1">
    <property type="nucleotide sequence ID" value="NZ_JBCITM010000021.1"/>
</dbReference>
<feature type="domain" description="Transposase IS4-like" evidence="1">
    <location>
        <begin position="211"/>
        <end position="496"/>
    </location>
</feature>
<reference evidence="2 3" key="1">
    <citation type="submission" date="2024-04" db="EMBL/GenBank/DDBJ databases">
        <title>Genome sequencing and metabolic network reconstruction of aminoacids and betaine degradation by Anoxynatronum sibiricum.</title>
        <authorList>
            <person name="Detkova E.N."/>
            <person name="Boltjanskaja Y.V."/>
            <person name="Mardanov A.V."/>
            <person name="Kevbrin V."/>
        </authorList>
    </citation>
    <scope>NUCLEOTIDE SEQUENCE [LARGE SCALE GENOMIC DNA]</scope>
    <source>
        <strain evidence="2 3">Z-7981</strain>
    </source>
</reference>
<dbReference type="SUPFAM" id="SSF53098">
    <property type="entry name" value="Ribonuclease H-like"/>
    <property type="match status" value="1"/>
</dbReference>
<accession>A0ABU9VX79</accession>
<evidence type="ECO:0000313" key="2">
    <source>
        <dbReference type="EMBL" id="MEN1761767.1"/>
    </source>
</evidence>
<dbReference type="InterPro" id="IPR012337">
    <property type="entry name" value="RNaseH-like_sf"/>
</dbReference>
<protein>
    <submittedName>
        <fullName evidence="2">IS1634 family transposase</fullName>
    </submittedName>
</protein>
<dbReference type="EMBL" id="JBCITM010000021">
    <property type="protein sequence ID" value="MEN1761767.1"/>
    <property type="molecule type" value="Genomic_DNA"/>
</dbReference>
<evidence type="ECO:0000259" key="1">
    <source>
        <dbReference type="Pfam" id="PF01609"/>
    </source>
</evidence>
<dbReference type="PANTHER" id="PTHR34614">
    <property type="match status" value="1"/>
</dbReference>
<comment type="caution">
    <text evidence="2">The sequence shown here is derived from an EMBL/GenBank/DDBJ whole genome shotgun (WGS) entry which is preliminary data.</text>
</comment>
<sequence length="571" mass="66883">MRLHISKSKNSASLYVIKSVYNPKTQSNSSVIVEKLGTETELREKLNGQDPYVWAKAYIKELNEMEKEVSSHVMVKYSPTKLIPREKQRSFNGGYLFLQKIYHELGLDAVCQAIAERHHFGYSLDSILSRLLYGRILFPGSKRSTFQLASTFLEPPVFEIQHIYRSLEVIAKESDFIQSELYHNSLKVSKRNTGVLYYDCTNYFFEIEQEAGLKQYGYSKEHRPNSIVQMGLFMDGDGIPLAFSMSKGNTNEQLILKPLEQMILKDFQLSKFVVCTDAGLSSAQNRKFNDQGGRAFITTQSVKKLKKHLKEWALSTTGWHLSGDIKSYDLSALDEAHWDHTFYKERWINENGLEQKLIVTFSLKYRDYQRKIRNGQIERALETIETNPAKMKKSHSNDYKRFIEKTSVTPHGEVADQHLYRLDEKDIEEEERYDGFYAVCTNLEDEAAEIIKVNHRRWEIEECFRIMKSEFKARPVYLSRDDRIEAHFITCFITMVMYRYLEKRFQNRFTCSEIIQGLRSLNFLELPGEGYVPAYTRTDFTDALHETFGFRTDYQIIKNKQMKKIFQDTRS</sequence>
<name>A0ABU9VX79_9CLOT</name>
<gene>
    <name evidence="2" type="ORF">AAIG11_14870</name>
</gene>
<dbReference type="Pfam" id="PF01609">
    <property type="entry name" value="DDE_Tnp_1"/>
    <property type="match status" value="1"/>
</dbReference>
<dbReference type="NCBIfam" id="NF033559">
    <property type="entry name" value="transpos_IS1634"/>
    <property type="match status" value="1"/>
</dbReference>
<dbReference type="InterPro" id="IPR002559">
    <property type="entry name" value="Transposase_11"/>
</dbReference>
<dbReference type="InterPro" id="IPR047654">
    <property type="entry name" value="IS1634_transpos"/>
</dbReference>
<evidence type="ECO:0000313" key="3">
    <source>
        <dbReference type="Proteomes" id="UP001407405"/>
    </source>
</evidence>